<keyword evidence="1" id="KW-0812">Transmembrane</keyword>
<proteinExistence type="predicted"/>
<keyword evidence="1" id="KW-0472">Membrane</keyword>
<evidence type="ECO:0000313" key="3">
    <source>
        <dbReference type="Proteomes" id="UP000001971"/>
    </source>
</evidence>
<protein>
    <submittedName>
        <fullName evidence="2">Putative phage-related membrane protein</fullName>
    </submittedName>
</protein>
<feature type="transmembrane region" description="Helical" evidence="1">
    <location>
        <begin position="6"/>
        <end position="23"/>
    </location>
</feature>
<dbReference type="GeneID" id="57976536"/>
<organism evidence="2 3">
    <name type="scientific">Yersinia pestis bv. Antiqua (strain Antiqua)</name>
    <dbReference type="NCBI Taxonomy" id="360102"/>
    <lineage>
        <taxon>Bacteria</taxon>
        <taxon>Pseudomonadati</taxon>
        <taxon>Pseudomonadota</taxon>
        <taxon>Gammaproteobacteria</taxon>
        <taxon>Enterobacterales</taxon>
        <taxon>Yersiniaceae</taxon>
        <taxon>Yersinia</taxon>
    </lineage>
</organism>
<dbReference type="EMBL" id="CP000308">
    <property type="protein sequence ID" value="ABG13455.1"/>
    <property type="molecule type" value="Genomic_DNA"/>
</dbReference>
<dbReference type="Proteomes" id="UP000001971">
    <property type="component" value="Chromosome"/>
</dbReference>
<feature type="transmembrane region" description="Helical" evidence="1">
    <location>
        <begin position="30"/>
        <end position="50"/>
    </location>
</feature>
<dbReference type="AlphaFoldDB" id="A0A0H2Y712"/>
<sequence>MEGERLEIIIAAIFLGLIPAIIANSKGRSFGLWWLYGALLFIVALVHSIVMSSDNKTIEQKQIDNGMRKCPFCAELIKPEAIKCKHCGSDVKPADEVISSNLEYGFNPSDLPFDSFFIRRKVGFDINDHAVMEMVNKLKRINPGMHPMNIQTRYANDFDKLKNKLPSSIRDEFDARYKYWMDK</sequence>
<reference evidence="2 3" key="1">
    <citation type="journal article" date="2006" name="J. Bacteriol.">
        <title>Complete genome sequence of Yersinia pestis strains Antiqua and Nepal516: evidence of gene reduction in an emerging pathogen.</title>
        <authorList>
            <person name="Chain P.S."/>
            <person name="Hu P."/>
            <person name="Malfatti S.A."/>
            <person name="Radnedge L."/>
            <person name="Larimer F."/>
            <person name="Vergez L.M."/>
            <person name="Worsham P."/>
            <person name="Chu M.C."/>
            <person name="Andersen G.L."/>
        </authorList>
    </citation>
    <scope>NUCLEOTIDE SEQUENCE [LARGE SCALE GENOMIC DNA]</scope>
    <source>
        <strain evidence="2 3">Antiqua</strain>
    </source>
</reference>
<evidence type="ECO:0000256" key="1">
    <source>
        <dbReference type="SAM" id="Phobius"/>
    </source>
</evidence>
<dbReference type="RefSeq" id="WP_002214482.1">
    <property type="nucleotide sequence ID" value="NC_008150.1"/>
</dbReference>
<name>A0A0H2Y712_YERPA</name>
<accession>A0A0H2Y712</accession>
<evidence type="ECO:0000313" key="2">
    <source>
        <dbReference type="EMBL" id="ABG13455.1"/>
    </source>
</evidence>
<gene>
    <name evidence="2" type="ordered locus">YPA_1488</name>
</gene>
<dbReference type="KEGG" id="ypa:YPA_1488"/>
<keyword evidence="1" id="KW-1133">Transmembrane helix</keyword>